<evidence type="ECO:0000313" key="3">
    <source>
        <dbReference type="Proteomes" id="UP000799424"/>
    </source>
</evidence>
<evidence type="ECO:0000313" key="2">
    <source>
        <dbReference type="EMBL" id="KAF2818623.1"/>
    </source>
</evidence>
<dbReference type="InterPro" id="IPR007138">
    <property type="entry name" value="ABM_dom"/>
</dbReference>
<dbReference type="PANTHER" id="PTHR40624">
    <property type="entry name" value="BIOSYNTHESIS MONOOXYGENASE, PUTATIVE (AFU_ORTHOLOGUE AFUA_1G12025)-RELATED"/>
    <property type="match status" value="1"/>
</dbReference>
<dbReference type="Gene3D" id="3.30.70.100">
    <property type="match status" value="1"/>
</dbReference>
<dbReference type="EMBL" id="MU006250">
    <property type="protein sequence ID" value="KAF2818623.1"/>
    <property type="molecule type" value="Genomic_DNA"/>
</dbReference>
<dbReference type="InterPro" id="IPR011008">
    <property type="entry name" value="Dimeric_a/b-barrel"/>
</dbReference>
<dbReference type="SUPFAM" id="SSF54909">
    <property type="entry name" value="Dimeric alpha+beta barrel"/>
    <property type="match status" value="1"/>
</dbReference>
<accession>A0A6A6ZD61</accession>
<organism evidence="2 3">
    <name type="scientific">Ophiobolus disseminans</name>
    <dbReference type="NCBI Taxonomy" id="1469910"/>
    <lineage>
        <taxon>Eukaryota</taxon>
        <taxon>Fungi</taxon>
        <taxon>Dikarya</taxon>
        <taxon>Ascomycota</taxon>
        <taxon>Pezizomycotina</taxon>
        <taxon>Dothideomycetes</taxon>
        <taxon>Pleosporomycetidae</taxon>
        <taxon>Pleosporales</taxon>
        <taxon>Pleosporineae</taxon>
        <taxon>Phaeosphaeriaceae</taxon>
        <taxon>Ophiobolus</taxon>
    </lineage>
</organism>
<feature type="domain" description="ABM" evidence="1">
    <location>
        <begin position="17"/>
        <end position="80"/>
    </location>
</feature>
<dbReference type="Proteomes" id="UP000799424">
    <property type="component" value="Unassembled WGS sequence"/>
</dbReference>
<keyword evidence="3" id="KW-1185">Reference proteome</keyword>
<dbReference type="PANTHER" id="PTHR40624:SF1">
    <property type="entry name" value="BIOSYNTHESIS MONOOXYGENASE, PUTATIVE (AFU_ORTHOLOGUE AFUA_1G12025)-RELATED"/>
    <property type="match status" value="1"/>
</dbReference>
<name>A0A6A6ZD61_9PLEO</name>
<protein>
    <recommendedName>
        <fullName evidence="1">ABM domain-containing protein</fullName>
    </recommendedName>
</protein>
<reference evidence="2" key="1">
    <citation type="journal article" date="2020" name="Stud. Mycol.">
        <title>101 Dothideomycetes genomes: a test case for predicting lifestyles and emergence of pathogens.</title>
        <authorList>
            <person name="Haridas S."/>
            <person name="Albert R."/>
            <person name="Binder M."/>
            <person name="Bloem J."/>
            <person name="Labutti K."/>
            <person name="Salamov A."/>
            <person name="Andreopoulos B."/>
            <person name="Baker S."/>
            <person name="Barry K."/>
            <person name="Bills G."/>
            <person name="Bluhm B."/>
            <person name="Cannon C."/>
            <person name="Castanera R."/>
            <person name="Culley D."/>
            <person name="Daum C."/>
            <person name="Ezra D."/>
            <person name="Gonzalez J."/>
            <person name="Henrissat B."/>
            <person name="Kuo A."/>
            <person name="Liang C."/>
            <person name="Lipzen A."/>
            <person name="Lutzoni F."/>
            <person name="Magnuson J."/>
            <person name="Mondo S."/>
            <person name="Nolan M."/>
            <person name="Ohm R."/>
            <person name="Pangilinan J."/>
            <person name="Park H.-J."/>
            <person name="Ramirez L."/>
            <person name="Alfaro M."/>
            <person name="Sun H."/>
            <person name="Tritt A."/>
            <person name="Yoshinaga Y."/>
            <person name="Zwiers L.-H."/>
            <person name="Turgeon B."/>
            <person name="Goodwin S."/>
            <person name="Spatafora J."/>
            <person name="Crous P."/>
            <person name="Grigoriev I."/>
        </authorList>
    </citation>
    <scope>NUCLEOTIDE SEQUENCE</scope>
    <source>
        <strain evidence="2">CBS 113818</strain>
    </source>
</reference>
<dbReference type="OrthoDB" id="4520428at2759"/>
<proteinExistence type="predicted"/>
<sequence length="206" mass="22371">MSGILTTARLVFKDSNARDKAIEAFHNIIAYTTPKEPEVLQYVCALPVDDTSKTVVYMIEEYANQAASDAHLATKPVQDLIHLFTTGDVLAGAPEVHNCSIKHRKTSGSPLSVSSNPAIVLLHTTSSSLENVQSAAEASAKSLNSTLVVEDKETSGVRAEYVFDSWKSYEAFEKTDAAKAILKSAKNVVKIRAIDGFLGREEKSRL</sequence>
<dbReference type="Pfam" id="PF03992">
    <property type="entry name" value="ABM"/>
    <property type="match status" value="1"/>
</dbReference>
<evidence type="ECO:0000259" key="1">
    <source>
        <dbReference type="Pfam" id="PF03992"/>
    </source>
</evidence>
<dbReference type="AlphaFoldDB" id="A0A6A6ZD61"/>
<gene>
    <name evidence="2" type="ORF">CC86DRAFT_472688</name>
</gene>